<dbReference type="InterPro" id="IPR005119">
    <property type="entry name" value="LysR_subst-bd"/>
</dbReference>
<accession>A0ABN2CQJ5</accession>
<dbReference type="InterPro" id="IPR036390">
    <property type="entry name" value="WH_DNA-bd_sf"/>
</dbReference>
<dbReference type="PROSITE" id="PS50931">
    <property type="entry name" value="HTH_LYSR"/>
    <property type="match status" value="1"/>
</dbReference>
<dbReference type="InterPro" id="IPR000847">
    <property type="entry name" value="LysR_HTH_N"/>
</dbReference>
<dbReference type="SUPFAM" id="SSF53850">
    <property type="entry name" value="Periplasmic binding protein-like II"/>
    <property type="match status" value="1"/>
</dbReference>
<evidence type="ECO:0000256" key="2">
    <source>
        <dbReference type="ARBA" id="ARBA00023015"/>
    </source>
</evidence>
<gene>
    <name evidence="6" type="ORF">GCM10009789_14730</name>
</gene>
<feature type="domain" description="HTH lysR-type" evidence="5">
    <location>
        <begin position="15"/>
        <end position="72"/>
    </location>
</feature>
<dbReference type="PANTHER" id="PTHR30346:SF29">
    <property type="entry name" value="LYSR SUBSTRATE-BINDING"/>
    <property type="match status" value="1"/>
</dbReference>
<dbReference type="InterPro" id="IPR036388">
    <property type="entry name" value="WH-like_DNA-bd_sf"/>
</dbReference>
<dbReference type="InterPro" id="IPR011991">
    <property type="entry name" value="ArsR-like_HTH"/>
</dbReference>
<dbReference type="Proteomes" id="UP001500393">
    <property type="component" value="Unassembled WGS sequence"/>
</dbReference>
<evidence type="ECO:0000313" key="6">
    <source>
        <dbReference type="EMBL" id="GAA1562657.1"/>
    </source>
</evidence>
<protein>
    <submittedName>
        <fullName evidence="6">LysR family transcriptional regulator</fullName>
    </submittedName>
</protein>
<dbReference type="Pfam" id="PF00126">
    <property type="entry name" value="HTH_1"/>
    <property type="match status" value="1"/>
</dbReference>
<keyword evidence="4" id="KW-0804">Transcription</keyword>
<evidence type="ECO:0000259" key="5">
    <source>
        <dbReference type="PROSITE" id="PS50931"/>
    </source>
</evidence>
<dbReference type="Pfam" id="PF03466">
    <property type="entry name" value="LysR_substrate"/>
    <property type="match status" value="1"/>
</dbReference>
<keyword evidence="3" id="KW-0238">DNA-binding</keyword>
<dbReference type="CDD" id="cd00090">
    <property type="entry name" value="HTH_ARSR"/>
    <property type="match status" value="1"/>
</dbReference>
<evidence type="ECO:0000256" key="4">
    <source>
        <dbReference type="ARBA" id="ARBA00023163"/>
    </source>
</evidence>
<evidence type="ECO:0000313" key="7">
    <source>
        <dbReference type="Proteomes" id="UP001500393"/>
    </source>
</evidence>
<keyword evidence="7" id="KW-1185">Reference proteome</keyword>
<sequence length="312" mass="34883">MTIGTNIPRQFQSRLNVRRLALLLEIERNETLTAAAEALQYSPSAVSQQLKVLEQEAGLPLVERGGRQIQLTDAGRILARHAEEMIARLLSAEEHVRAVGRLGHGRLRLATFRSAGESLLVDAITYFRGHHPAIQISLVEGEPEQYIAALRRHELDLVLTYDYDWLSLPFNDGVVRDLICTDPFLVAVPRGFWRKSRPMRLADLSTQSWIASTPANAVHRFTERACAQVGFVPRIVMHTDDYHIAQELVARGMGVTFLPEISARNHHRGVEVHPVGDVTLARRIYATYRVGGERVAVVAAIRDVLIALGSER</sequence>
<keyword evidence="2" id="KW-0805">Transcription regulation</keyword>
<comment type="similarity">
    <text evidence="1">Belongs to the LysR transcriptional regulatory family.</text>
</comment>
<proteinExistence type="inferred from homology"/>
<reference evidence="6 7" key="1">
    <citation type="journal article" date="2019" name="Int. J. Syst. Evol. Microbiol.">
        <title>The Global Catalogue of Microorganisms (GCM) 10K type strain sequencing project: providing services to taxonomists for standard genome sequencing and annotation.</title>
        <authorList>
            <consortium name="The Broad Institute Genomics Platform"/>
            <consortium name="The Broad Institute Genome Sequencing Center for Infectious Disease"/>
            <person name="Wu L."/>
            <person name="Ma J."/>
        </authorList>
    </citation>
    <scope>NUCLEOTIDE SEQUENCE [LARGE SCALE GENOMIC DNA]</scope>
    <source>
        <strain evidence="6 7">JCM 14969</strain>
    </source>
</reference>
<evidence type="ECO:0000256" key="3">
    <source>
        <dbReference type="ARBA" id="ARBA00023125"/>
    </source>
</evidence>
<dbReference type="Gene3D" id="1.10.10.10">
    <property type="entry name" value="Winged helix-like DNA-binding domain superfamily/Winged helix DNA-binding domain"/>
    <property type="match status" value="1"/>
</dbReference>
<dbReference type="PANTHER" id="PTHR30346">
    <property type="entry name" value="TRANSCRIPTIONAL DUAL REGULATOR HCAR-RELATED"/>
    <property type="match status" value="1"/>
</dbReference>
<dbReference type="SUPFAM" id="SSF46785">
    <property type="entry name" value="Winged helix' DNA-binding domain"/>
    <property type="match status" value="1"/>
</dbReference>
<evidence type="ECO:0000256" key="1">
    <source>
        <dbReference type="ARBA" id="ARBA00009437"/>
    </source>
</evidence>
<dbReference type="EMBL" id="BAAAOS010000012">
    <property type="protein sequence ID" value="GAA1562657.1"/>
    <property type="molecule type" value="Genomic_DNA"/>
</dbReference>
<name>A0ABN2CQJ5_9ACTN</name>
<dbReference type="CDD" id="cd08423">
    <property type="entry name" value="PBP2_LTTR_like_6"/>
    <property type="match status" value="1"/>
</dbReference>
<dbReference type="RefSeq" id="WP_344211169.1">
    <property type="nucleotide sequence ID" value="NZ_BAAAOS010000012.1"/>
</dbReference>
<organism evidence="6 7">
    <name type="scientific">Kribbella sancticallisti</name>
    <dbReference type="NCBI Taxonomy" id="460087"/>
    <lineage>
        <taxon>Bacteria</taxon>
        <taxon>Bacillati</taxon>
        <taxon>Actinomycetota</taxon>
        <taxon>Actinomycetes</taxon>
        <taxon>Propionibacteriales</taxon>
        <taxon>Kribbellaceae</taxon>
        <taxon>Kribbella</taxon>
    </lineage>
</organism>
<comment type="caution">
    <text evidence="6">The sequence shown here is derived from an EMBL/GenBank/DDBJ whole genome shotgun (WGS) entry which is preliminary data.</text>
</comment>
<dbReference type="Gene3D" id="3.40.190.10">
    <property type="entry name" value="Periplasmic binding protein-like II"/>
    <property type="match status" value="2"/>
</dbReference>